<reference evidence="1 2" key="1">
    <citation type="submission" date="2016-11" db="EMBL/GenBank/DDBJ databases">
        <authorList>
            <person name="Jaros S."/>
            <person name="Januszkiewicz K."/>
            <person name="Wedrychowicz H."/>
        </authorList>
    </citation>
    <scope>NUCLEOTIDE SEQUENCE [LARGE SCALE GENOMIC DNA]</scope>
    <source>
        <strain evidence="1 2">DSM 14809</strain>
    </source>
</reference>
<evidence type="ECO:0000313" key="1">
    <source>
        <dbReference type="EMBL" id="SHJ25948.1"/>
    </source>
</evidence>
<dbReference type="OrthoDB" id="9791535at2"/>
<dbReference type="Pfam" id="PF09719">
    <property type="entry name" value="C_GCAxxG_C_C"/>
    <property type="match status" value="1"/>
</dbReference>
<organism evidence="1 2">
    <name type="scientific">Pseudobutyrivibrio xylanivorans DSM 14809</name>
    <dbReference type="NCBI Taxonomy" id="1123012"/>
    <lineage>
        <taxon>Bacteria</taxon>
        <taxon>Bacillati</taxon>
        <taxon>Bacillota</taxon>
        <taxon>Clostridia</taxon>
        <taxon>Lachnospirales</taxon>
        <taxon>Lachnospiraceae</taxon>
        <taxon>Pseudobutyrivibrio</taxon>
    </lineage>
</organism>
<dbReference type="InterPro" id="IPR010181">
    <property type="entry name" value="CGCAxxGCC_motif"/>
</dbReference>
<dbReference type="AlphaFoldDB" id="A0A1M6HV06"/>
<name>A0A1M6HV06_PSEXY</name>
<dbReference type="RefSeq" id="WP_072917536.1">
    <property type="nucleotide sequence ID" value="NZ_FQYQ01000014.1"/>
</dbReference>
<sequence>MERKELAVELKHNGYNCCQAVLCSFKDELSCSEGDLKKMGASFGVGMGCMEATCGALCGAQMVLGMKKYEGMPILRDAAAVAKAFENKCGATICKDLKGVETGVVKCECDDCVRNAVEVLEAHLSN</sequence>
<evidence type="ECO:0000313" key="2">
    <source>
        <dbReference type="Proteomes" id="UP000184185"/>
    </source>
</evidence>
<dbReference type="EMBL" id="FQYQ01000014">
    <property type="protein sequence ID" value="SHJ25948.1"/>
    <property type="molecule type" value="Genomic_DNA"/>
</dbReference>
<keyword evidence="2" id="KW-1185">Reference proteome</keyword>
<dbReference type="Proteomes" id="UP000184185">
    <property type="component" value="Unassembled WGS sequence"/>
</dbReference>
<accession>A0A1M6HV06</accession>
<gene>
    <name evidence="1" type="ORF">SAMN02745725_02114</name>
</gene>
<dbReference type="STRING" id="185007.SAMN02910350_02780"/>
<protein>
    <submittedName>
        <fullName evidence="1">C_GCAxxG_C_C family probable redox protein</fullName>
    </submittedName>
</protein>
<proteinExistence type="predicted"/>